<feature type="domain" description="FLYWCH-type" evidence="5">
    <location>
        <begin position="114"/>
        <end position="168"/>
    </location>
</feature>
<evidence type="ECO:0000259" key="5">
    <source>
        <dbReference type="Pfam" id="PF04500"/>
    </source>
</evidence>
<organism evidence="6 7">
    <name type="scientific">Eumeta variegata</name>
    <name type="common">Bagworm moth</name>
    <name type="synonym">Eumeta japonica</name>
    <dbReference type="NCBI Taxonomy" id="151549"/>
    <lineage>
        <taxon>Eukaryota</taxon>
        <taxon>Metazoa</taxon>
        <taxon>Ecdysozoa</taxon>
        <taxon>Arthropoda</taxon>
        <taxon>Hexapoda</taxon>
        <taxon>Insecta</taxon>
        <taxon>Pterygota</taxon>
        <taxon>Neoptera</taxon>
        <taxon>Endopterygota</taxon>
        <taxon>Lepidoptera</taxon>
        <taxon>Glossata</taxon>
        <taxon>Ditrysia</taxon>
        <taxon>Tineoidea</taxon>
        <taxon>Psychidae</taxon>
        <taxon>Oiketicinae</taxon>
        <taxon>Eumeta</taxon>
    </lineage>
</organism>
<gene>
    <name evidence="6" type="ORF">EVAR_69550_1</name>
</gene>
<evidence type="ECO:0000256" key="1">
    <source>
        <dbReference type="ARBA" id="ARBA00022723"/>
    </source>
</evidence>
<dbReference type="OrthoDB" id="6482909at2759"/>
<comment type="caution">
    <text evidence="6">The sequence shown here is derived from an EMBL/GenBank/DDBJ whole genome shotgun (WGS) entry which is preliminary data.</text>
</comment>
<dbReference type="Gene3D" id="2.20.25.240">
    <property type="match status" value="1"/>
</dbReference>
<evidence type="ECO:0000313" key="6">
    <source>
        <dbReference type="EMBL" id="GBP94909.1"/>
    </source>
</evidence>
<sequence>MVLPVVTMGAGRMLSSNMVVPSDGYLIVVLVSWCHEVGPRSVTKIKFEDEFAESLLGNNLDSGSECEEEPVLGDGSQLIILGSDNRDQKCPKVGPATPAQAWDSSRRPAPSMQYTLSNRGSLQMILNRYMYYVKYCSKRSGMRQWRCVDYIDHRCPATVVTKDDAVLKRLVHIS</sequence>
<dbReference type="AlphaFoldDB" id="A0A4C2A6W0"/>
<keyword evidence="7" id="KW-1185">Reference proteome</keyword>
<dbReference type="GO" id="GO:0008270">
    <property type="term" value="F:zinc ion binding"/>
    <property type="evidence" value="ECO:0007669"/>
    <property type="project" value="UniProtKB-KW"/>
</dbReference>
<evidence type="ECO:0000256" key="3">
    <source>
        <dbReference type="ARBA" id="ARBA00022833"/>
    </source>
</evidence>
<feature type="region of interest" description="Disordered" evidence="4">
    <location>
        <begin position="89"/>
        <end position="109"/>
    </location>
</feature>
<proteinExistence type="predicted"/>
<reference evidence="6 7" key="1">
    <citation type="journal article" date="2019" name="Commun. Biol.">
        <title>The bagworm genome reveals a unique fibroin gene that provides high tensile strength.</title>
        <authorList>
            <person name="Kono N."/>
            <person name="Nakamura H."/>
            <person name="Ohtoshi R."/>
            <person name="Tomita M."/>
            <person name="Numata K."/>
            <person name="Arakawa K."/>
        </authorList>
    </citation>
    <scope>NUCLEOTIDE SEQUENCE [LARGE SCALE GENOMIC DNA]</scope>
</reference>
<evidence type="ECO:0000256" key="2">
    <source>
        <dbReference type="ARBA" id="ARBA00022771"/>
    </source>
</evidence>
<evidence type="ECO:0000256" key="4">
    <source>
        <dbReference type="SAM" id="MobiDB-lite"/>
    </source>
</evidence>
<dbReference type="InterPro" id="IPR007588">
    <property type="entry name" value="Znf_FLYWCH"/>
</dbReference>
<keyword evidence="3" id="KW-0862">Zinc</keyword>
<keyword evidence="1" id="KW-0479">Metal-binding</keyword>
<accession>A0A4C2A6W0</accession>
<dbReference type="Pfam" id="PF04500">
    <property type="entry name" value="FLYWCH"/>
    <property type="match status" value="1"/>
</dbReference>
<protein>
    <recommendedName>
        <fullName evidence="5">FLYWCH-type domain-containing protein</fullName>
    </recommendedName>
</protein>
<evidence type="ECO:0000313" key="7">
    <source>
        <dbReference type="Proteomes" id="UP000299102"/>
    </source>
</evidence>
<dbReference type="Proteomes" id="UP000299102">
    <property type="component" value="Unassembled WGS sequence"/>
</dbReference>
<dbReference type="EMBL" id="BGZK01002559">
    <property type="protein sequence ID" value="GBP94909.1"/>
    <property type="molecule type" value="Genomic_DNA"/>
</dbReference>
<name>A0A4C2A6W0_EUMVA</name>
<keyword evidence="2" id="KW-0863">Zinc-finger</keyword>